<dbReference type="PANTHER" id="PTHR10589:SF16">
    <property type="entry name" value="UBIQUITIN CARBOXYL-TERMINAL HYDROLASE ISOZYME L5"/>
    <property type="match status" value="1"/>
</dbReference>
<accession>A0AAD4ERM6</accession>
<evidence type="ECO:0000256" key="4">
    <source>
        <dbReference type="ARBA" id="ARBA00022670"/>
    </source>
</evidence>
<dbReference type="GO" id="GO:0004843">
    <property type="term" value="F:cysteine-type deubiquitinase activity"/>
    <property type="evidence" value="ECO:0007669"/>
    <property type="project" value="UniProtKB-UniRule"/>
</dbReference>
<feature type="region of interest" description="Disordered" evidence="9">
    <location>
        <begin position="245"/>
        <end position="274"/>
    </location>
</feature>
<dbReference type="InterPro" id="IPR036959">
    <property type="entry name" value="Peptidase_C12_UCH_sf"/>
</dbReference>
<name>A0AAD4ERM6_9PEZI</name>
<evidence type="ECO:0000256" key="2">
    <source>
        <dbReference type="ARBA" id="ARBA00009326"/>
    </source>
</evidence>
<dbReference type="GO" id="GO:0005737">
    <property type="term" value="C:cytoplasm"/>
    <property type="evidence" value="ECO:0007669"/>
    <property type="project" value="TreeGrafter"/>
</dbReference>
<evidence type="ECO:0000256" key="7">
    <source>
        <dbReference type="ARBA" id="ARBA00022807"/>
    </source>
</evidence>
<evidence type="ECO:0000256" key="6">
    <source>
        <dbReference type="ARBA" id="ARBA00022801"/>
    </source>
</evidence>
<evidence type="ECO:0000256" key="3">
    <source>
        <dbReference type="ARBA" id="ARBA00012759"/>
    </source>
</evidence>
<evidence type="ECO:0000256" key="5">
    <source>
        <dbReference type="ARBA" id="ARBA00022786"/>
    </source>
</evidence>
<feature type="compositionally biased region" description="Basic residues" evidence="9">
    <location>
        <begin position="248"/>
        <end position="266"/>
    </location>
</feature>
<feature type="domain" description="UCH catalytic" evidence="10">
    <location>
        <begin position="97"/>
        <end position="341"/>
    </location>
</feature>
<dbReference type="GO" id="GO:0016579">
    <property type="term" value="P:protein deubiquitination"/>
    <property type="evidence" value="ECO:0007669"/>
    <property type="project" value="TreeGrafter"/>
</dbReference>
<feature type="site" description="Transition state stabilizer" evidence="8">
    <location>
        <position position="169"/>
    </location>
</feature>
<dbReference type="EC" id="3.4.19.12" evidence="3 8"/>
<feature type="active site" description="Nucleophile" evidence="8">
    <location>
        <position position="175"/>
    </location>
</feature>
<feature type="compositionally biased region" description="Polar residues" evidence="9">
    <location>
        <begin position="363"/>
        <end position="374"/>
    </location>
</feature>
<feature type="region of interest" description="Disordered" evidence="9">
    <location>
        <begin position="363"/>
        <end position="382"/>
    </location>
</feature>
<dbReference type="Pfam" id="PF01088">
    <property type="entry name" value="Peptidase_C12"/>
    <property type="match status" value="1"/>
</dbReference>
<keyword evidence="7 8" id="KW-0788">Thiol protease</keyword>
<evidence type="ECO:0000256" key="9">
    <source>
        <dbReference type="SAM" id="MobiDB-lite"/>
    </source>
</evidence>
<keyword evidence="5 8" id="KW-0833">Ubl conjugation pathway</keyword>
<keyword evidence="12" id="KW-1185">Reference proteome</keyword>
<dbReference type="InterPro" id="IPR038765">
    <property type="entry name" value="Papain-like_cys_pep_sf"/>
</dbReference>
<evidence type="ECO:0000313" key="11">
    <source>
        <dbReference type="EMBL" id="KAG7284152.1"/>
    </source>
</evidence>
<dbReference type="InterPro" id="IPR001578">
    <property type="entry name" value="Peptidase_C12_UCH"/>
</dbReference>
<feature type="active site" description="Proton donor" evidence="8">
    <location>
        <position position="279"/>
    </location>
</feature>
<keyword evidence="4 8" id="KW-0645">Protease</keyword>
<dbReference type="Gene3D" id="3.40.532.10">
    <property type="entry name" value="Peptidase C12, ubiquitin carboxyl-terminal hydrolase"/>
    <property type="match status" value="1"/>
</dbReference>
<dbReference type="SUPFAM" id="SSF54001">
    <property type="entry name" value="Cysteine proteinases"/>
    <property type="match status" value="1"/>
</dbReference>
<evidence type="ECO:0000256" key="1">
    <source>
        <dbReference type="ARBA" id="ARBA00000707"/>
    </source>
</evidence>
<protein>
    <recommendedName>
        <fullName evidence="3 8">ubiquitinyl hydrolase 1</fullName>
        <ecNumber evidence="3 8">3.4.19.12</ecNumber>
    </recommendedName>
</protein>
<feature type="compositionally biased region" description="Basic residues" evidence="9">
    <location>
        <begin position="29"/>
        <end position="38"/>
    </location>
</feature>
<keyword evidence="6 8" id="KW-0378">Hydrolase</keyword>
<dbReference type="PROSITE" id="PS52049">
    <property type="entry name" value="ULD"/>
    <property type="match status" value="1"/>
</dbReference>
<feature type="site" description="Important for enzyme activity" evidence="8">
    <location>
        <position position="294"/>
    </location>
</feature>
<comment type="caution">
    <text evidence="11">The sequence shown here is derived from an EMBL/GenBank/DDBJ whole genome shotgun (WGS) entry which is preliminary data.</text>
</comment>
<feature type="region of interest" description="Disordered" evidence="9">
    <location>
        <begin position="1"/>
        <end position="72"/>
    </location>
</feature>
<comment type="catalytic activity">
    <reaction evidence="1 8">
        <text>Thiol-dependent hydrolysis of ester, thioester, amide, peptide and isopeptide bonds formed by the C-terminal Gly of ubiquitin (a 76-residue protein attached to proteins as an intracellular targeting signal).</text>
        <dbReference type="EC" id="3.4.19.12"/>
    </reaction>
</comment>
<evidence type="ECO:0000313" key="12">
    <source>
        <dbReference type="Proteomes" id="UP001197093"/>
    </source>
</evidence>
<dbReference type="PANTHER" id="PTHR10589">
    <property type="entry name" value="UBIQUITIN CARBOXYL-TERMINAL HYDROLASE"/>
    <property type="match status" value="1"/>
</dbReference>
<dbReference type="Proteomes" id="UP001197093">
    <property type="component" value="Unassembled WGS sequence"/>
</dbReference>
<gene>
    <name evidence="11" type="ORF">NEMBOFW57_010513</name>
</gene>
<proteinExistence type="inferred from homology"/>
<sequence length="487" mass="53728">MAQDQISGAHDGDASLGNGNEGSSLPLRRSGRARKRPSNHSENADCEPGPPTTPPAPADIRRNPKRKAAPEVFDVPENLLEASLGPWEENEQSEWRSWIELESDPAFFTAILDLLGVKGARIEEVLSVDEDSLATLPSPVHGLVFLYEYIAEKSVEATEPSHDVWFANQTTDNACATIALLNIIMNAEGLGLGEKLRKLKAESNDLPPPLRGNMINNSTWIRTAHNSFARRLDLLNSALALQNDVDSRKKRAKSSTKQKKKPKRDKSKADKSGGSSAYHFIAFVPIGQQVWQLDGLTSTPVCIGRYDENQHWTSVMRPVLEERMVRYETERLSFSLLALCGDNLAPVRQKLAANVRSLADLEANSSNHDNNTPDSKPKTAMGDIITDATDTRLSRYQLDAEDIRQAASSEPQESQKASDWETLAAEQRRIIAEYAGESQVGMGGQEPAAILGRTRDYSGAIHEWVKKLAERGVLRRLFEEATEQGVA</sequence>
<organism evidence="11 12">
    <name type="scientific">Staphylotrichum longicolle</name>
    <dbReference type="NCBI Taxonomy" id="669026"/>
    <lineage>
        <taxon>Eukaryota</taxon>
        <taxon>Fungi</taxon>
        <taxon>Dikarya</taxon>
        <taxon>Ascomycota</taxon>
        <taxon>Pezizomycotina</taxon>
        <taxon>Sordariomycetes</taxon>
        <taxon>Sordariomycetidae</taxon>
        <taxon>Sordariales</taxon>
        <taxon>Chaetomiaceae</taxon>
        <taxon>Staphylotrichum</taxon>
    </lineage>
</organism>
<feature type="compositionally biased region" description="Pro residues" evidence="9">
    <location>
        <begin position="48"/>
        <end position="57"/>
    </location>
</feature>
<reference evidence="11" key="1">
    <citation type="submission" date="2023-02" db="EMBL/GenBank/DDBJ databases">
        <authorList>
            <person name="Palmer J.M."/>
        </authorList>
    </citation>
    <scope>NUCLEOTIDE SEQUENCE</scope>
    <source>
        <strain evidence="11">FW57</strain>
    </source>
</reference>
<dbReference type="EMBL" id="JAHCVI010000006">
    <property type="protein sequence ID" value="KAG7284152.1"/>
    <property type="molecule type" value="Genomic_DNA"/>
</dbReference>
<evidence type="ECO:0000256" key="8">
    <source>
        <dbReference type="PROSITE-ProRule" id="PRU01393"/>
    </source>
</evidence>
<dbReference type="GO" id="GO:0006511">
    <property type="term" value="P:ubiquitin-dependent protein catabolic process"/>
    <property type="evidence" value="ECO:0007669"/>
    <property type="project" value="UniProtKB-UniRule"/>
</dbReference>
<evidence type="ECO:0000259" key="10">
    <source>
        <dbReference type="PROSITE" id="PS52048"/>
    </source>
</evidence>
<comment type="similarity">
    <text evidence="2 8">Belongs to the peptidase C12 family.</text>
</comment>
<dbReference type="FunFam" id="3.40.532.10:FF:000010">
    <property type="entry name" value="Ubiquitin carboxyl-terminal hydrolase"/>
    <property type="match status" value="1"/>
</dbReference>
<dbReference type="AlphaFoldDB" id="A0AAD4ERM6"/>
<dbReference type="PROSITE" id="PS52048">
    <property type="entry name" value="UCH_DOMAIN"/>
    <property type="match status" value="1"/>
</dbReference>